<dbReference type="InterPro" id="IPR029044">
    <property type="entry name" value="Nucleotide-diphossugar_trans"/>
</dbReference>
<keyword evidence="3" id="KW-1185">Reference proteome</keyword>
<gene>
    <name evidence="2" type="ORF">SAMN04488023_10693</name>
</gene>
<dbReference type="Pfam" id="PF12804">
    <property type="entry name" value="NTP_transf_3"/>
    <property type="match status" value="1"/>
</dbReference>
<dbReference type="PANTHER" id="PTHR43777">
    <property type="entry name" value="MOLYBDENUM COFACTOR CYTIDYLYLTRANSFERASE"/>
    <property type="match status" value="1"/>
</dbReference>
<evidence type="ECO:0000313" key="2">
    <source>
        <dbReference type="EMBL" id="SER25875.1"/>
    </source>
</evidence>
<feature type="domain" description="MobA-like NTP transferase" evidence="1">
    <location>
        <begin position="6"/>
        <end position="167"/>
    </location>
</feature>
<protein>
    <submittedName>
        <fullName evidence="2">Molybdenum cofactor cytidylyltransferase</fullName>
    </submittedName>
</protein>
<sequence length="196" mass="21504">MDTGMIILAAGNSSRLGQPKQLLTYQGKTLLTIVSEEALKTSYRPIIVVLGAYADEISKAHRDPRISYVVNDNWQAGMASSIFTGLTALLDNNKALENVIIAVADQVFITARIFENLTENYQLTSKGIVASSYGETEGTPVLFNKKYFAQLLQLEGNKGAKKILAENPSDMSTVSFEKGHIDIDTATDYHNLNQNQ</sequence>
<proteinExistence type="predicted"/>
<dbReference type="InterPro" id="IPR025877">
    <property type="entry name" value="MobA-like_NTP_Trfase"/>
</dbReference>
<dbReference type="STRING" id="390241.SAMN04488023_10693"/>
<dbReference type="Gene3D" id="3.90.550.10">
    <property type="entry name" value="Spore Coat Polysaccharide Biosynthesis Protein SpsA, Chain A"/>
    <property type="match status" value="1"/>
</dbReference>
<accession>A0A1H9MR31</accession>
<evidence type="ECO:0000259" key="1">
    <source>
        <dbReference type="Pfam" id="PF12804"/>
    </source>
</evidence>
<dbReference type="CDD" id="cd04182">
    <property type="entry name" value="GT_2_like_f"/>
    <property type="match status" value="1"/>
</dbReference>
<dbReference type="SUPFAM" id="SSF53448">
    <property type="entry name" value="Nucleotide-diphospho-sugar transferases"/>
    <property type="match status" value="1"/>
</dbReference>
<name>A0A1H9MR31_9SPHI</name>
<dbReference type="GO" id="GO:0016779">
    <property type="term" value="F:nucleotidyltransferase activity"/>
    <property type="evidence" value="ECO:0007669"/>
    <property type="project" value="UniProtKB-KW"/>
</dbReference>
<keyword evidence="2" id="KW-0808">Transferase</keyword>
<dbReference type="Proteomes" id="UP000199572">
    <property type="component" value="Unassembled WGS sequence"/>
</dbReference>
<reference evidence="2 3" key="1">
    <citation type="submission" date="2016-10" db="EMBL/GenBank/DDBJ databases">
        <authorList>
            <person name="de Groot N.N."/>
        </authorList>
    </citation>
    <scope>NUCLEOTIDE SEQUENCE [LARGE SCALE GENOMIC DNA]</scope>
    <source>
        <strain evidence="2 3">DSM 18610</strain>
    </source>
</reference>
<dbReference type="EMBL" id="FOGG01000006">
    <property type="protein sequence ID" value="SER25875.1"/>
    <property type="molecule type" value="Genomic_DNA"/>
</dbReference>
<keyword evidence="2" id="KW-0548">Nucleotidyltransferase</keyword>
<dbReference type="RefSeq" id="WP_090882747.1">
    <property type="nucleotide sequence ID" value="NZ_FOGG01000006.1"/>
</dbReference>
<dbReference type="AlphaFoldDB" id="A0A1H9MR31"/>
<evidence type="ECO:0000313" key="3">
    <source>
        <dbReference type="Proteomes" id="UP000199572"/>
    </source>
</evidence>
<organism evidence="2 3">
    <name type="scientific">Pedobacter rhizosphaerae</name>
    <dbReference type="NCBI Taxonomy" id="390241"/>
    <lineage>
        <taxon>Bacteria</taxon>
        <taxon>Pseudomonadati</taxon>
        <taxon>Bacteroidota</taxon>
        <taxon>Sphingobacteriia</taxon>
        <taxon>Sphingobacteriales</taxon>
        <taxon>Sphingobacteriaceae</taxon>
        <taxon>Pedobacter</taxon>
    </lineage>
</organism>
<dbReference type="OrthoDB" id="9779263at2"/>
<dbReference type="PANTHER" id="PTHR43777:SF1">
    <property type="entry name" value="MOLYBDENUM COFACTOR CYTIDYLYLTRANSFERASE"/>
    <property type="match status" value="1"/>
</dbReference>